<evidence type="ECO:0000256" key="11">
    <source>
        <dbReference type="SAM" id="MobiDB-lite"/>
    </source>
</evidence>
<dbReference type="PROSITE" id="PS51915">
    <property type="entry name" value="ZAD"/>
    <property type="match status" value="1"/>
</dbReference>
<feature type="binding site" evidence="10">
    <location>
        <position position="6"/>
    </location>
    <ligand>
        <name>Zn(2+)</name>
        <dbReference type="ChEBI" id="CHEBI:29105"/>
    </ligand>
</feature>
<comment type="similarity">
    <text evidence="8">Belongs to the snail C2H2-type zinc-finger protein family.</text>
</comment>
<feature type="compositionally biased region" description="Polar residues" evidence="11">
    <location>
        <begin position="162"/>
        <end position="171"/>
    </location>
</feature>
<feature type="region of interest" description="Disordered" evidence="11">
    <location>
        <begin position="123"/>
        <end position="142"/>
    </location>
</feature>
<proteinExistence type="inferred from homology"/>
<keyword evidence="7" id="KW-0539">Nucleus</keyword>
<dbReference type="InterPro" id="IPR009057">
    <property type="entry name" value="Homeodomain-like_sf"/>
</dbReference>
<dbReference type="SMART" id="SM00355">
    <property type="entry name" value="ZnF_C2H2"/>
    <property type="match status" value="5"/>
</dbReference>
<dbReference type="InterPro" id="IPR036388">
    <property type="entry name" value="WH-like_DNA-bd_sf"/>
</dbReference>
<evidence type="ECO:0000256" key="10">
    <source>
        <dbReference type="PROSITE-ProRule" id="PRU01263"/>
    </source>
</evidence>
<dbReference type="Proteomes" id="UP000075884">
    <property type="component" value="Unassembled WGS sequence"/>
</dbReference>
<dbReference type="GO" id="GO:0000978">
    <property type="term" value="F:RNA polymerase II cis-regulatory region sequence-specific DNA binding"/>
    <property type="evidence" value="ECO:0007669"/>
    <property type="project" value="TreeGrafter"/>
</dbReference>
<keyword evidence="6" id="KW-0238">DNA-binding</keyword>
<feature type="domain" description="C2H2-type" evidence="12">
    <location>
        <begin position="297"/>
        <end position="319"/>
    </location>
</feature>
<feature type="domain" description="C2H2-type" evidence="12">
    <location>
        <begin position="264"/>
        <end position="292"/>
    </location>
</feature>
<feature type="region of interest" description="Disordered" evidence="11">
    <location>
        <begin position="90"/>
        <end position="110"/>
    </location>
</feature>
<evidence type="ECO:0000256" key="9">
    <source>
        <dbReference type="PROSITE-ProRule" id="PRU00042"/>
    </source>
</evidence>
<evidence type="ECO:0000313" key="15">
    <source>
        <dbReference type="Proteomes" id="UP000075884"/>
    </source>
</evidence>
<dbReference type="Pfam" id="PF07776">
    <property type="entry name" value="zf-AD"/>
    <property type="match status" value="1"/>
</dbReference>
<dbReference type="SMART" id="SM00868">
    <property type="entry name" value="zf-AD"/>
    <property type="match status" value="1"/>
</dbReference>
<evidence type="ECO:0000256" key="2">
    <source>
        <dbReference type="ARBA" id="ARBA00022723"/>
    </source>
</evidence>
<dbReference type="STRING" id="7168.A0A182NYB9"/>
<evidence type="ECO:0000259" key="13">
    <source>
        <dbReference type="PROSITE" id="PS51915"/>
    </source>
</evidence>
<evidence type="ECO:0008006" key="16">
    <source>
        <dbReference type="Google" id="ProtNLM"/>
    </source>
</evidence>
<dbReference type="PANTHER" id="PTHR24388">
    <property type="entry name" value="ZINC FINGER PROTEIN"/>
    <property type="match status" value="1"/>
</dbReference>
<dbReference type="VEuPathDB" id="VectorBase:ADIR014819"/>
<evidence type="ECO:0000256" key="7">
    <source>
        <dbReference type="ARBA" id="ARBA00023242"/>
    </source>
</evidence>
<dbReference type="Gene3D" id="3.40.1800.20">
    <property type="match status" value="1"/>
</dbReference>
<comment type="subcellular location">
    <subcellularLocation>
        <location evidence="1">Nucleus</location>
    </subcellularLocation>
</comment>
<feature type="binding site" evidence="10">
    <location>
        <position position="50"/>
    </location>
    <ligand>
        <name>Zn(2+)</name>
        <dbReference type="ChEBI" id="CHEBI:29105"/>
    </ligand>
</feature>
<accession>A0A182NYB9</accession>
<organism evidence="14 15">
    <name type="scientific">Anopheles dirus</name>
    <dbReference type="NCBI Taxonomy" id="7168"/>
    <lineage>
        <taxon>Eukaryota</taxon>
        <taxon>Metazoa</taxon>
        <taxon>Ecdysozoa</taxon>
        <taxon>Arthropoda</taxon>
        <taxon>Hexapoda</taxon>
        <taxon>Insecta</taxon>
        <taxon>Pterygota</taxon>
        <taxon>Neoptera</taxon>
        <taxon>Endopterygota</taxon>
        <taxon>Diptera</taxon>
        <taxon>Nematocera</taxon>
        <taxon>Culicoidea</taxon>
        <taxon>Culicidae</taxon>
        <taxon>Anophelinae</taxon>
        <taxon>Anopheles</taxon>
    </lineage>
</organism>
<sequence>MNVKKCRLCLEEVNADNIGSSILEKPFREATDRVFSFQITHKKGLPMDACKECTQNVLSFHKYSDKVQRNQEILDNECLSRAIIDEGSPINNNNGSELIKTEPLDSDSENSLIIDEARCDAESGLMSDTDDNGRVDNESQPDFEYDSLLSSAFKCEDYTITPADSTPSDASWSRKRTNNDENVSPDDGEDAHHDDVPEQKKRALRMRVTNNTTAGPVAKDTVNSEKVSAKQTSKKPPTKQCPVCDRFIRKSFFATHLAGHEGVFPCELCDKKYTTNRALKRHKDAVHFASTADDQAFACDECDSTFSFEWQLSEHGRDHQTKPCPVCKKQIKEKQLKKHIAGHEGYRCDECDKSFGFEISLKRHKAVHHASSSTQGTADVSTGQSATAQQESTAEKAPPRRTFNITSDTDRERIIAAYIDGASGKTISQILNIKIGTVYGIIKKYQVSWQMESKNSLPRTLRPEIVESVRSWMEEDASYTKKELADRVYYEYRERFHGSAITKALKQINSERK</sequence>
<dbReference type="EnsemblMetazoa" id="ADIR014819-RA">
    <property type="protein sequence ID" value="ADIR014819-PA"/>
    <property type="gene ID" value="ADIR014819"/>
</dbReference>
<evidence type="ECO:0000259" key="12">
    <source>
        <dbReference type="PROSITE" id="PS50157"/>
    </source>
</evidence>
<evidence type="ECO:0000256" key="8">
    <source>
        <dbReference type="ARBA" id="ARBA00037948"/>
    </source>
</evidence>
<dbReference type="GO" id="GO:0008270">
    <property type="term" value="F:zinc ion binding"/>
    <property type="evidence" value="ECO:0007669"/>
    <property type="project" value="UniProtKB-UniRule"/>
</dbReference>
<keyword evidence="5 10" id="KW-0862">Zinc</keyword>
<feature type="compositionally biased region" description="Basic and acidic residues" evidence="11">
    <location>
        <begin position="190"/>
        <end position="201"/>
    </location>
</feature>
<feature type="domain" description="ZAD" evidence="13">
    <location>
        <begin position="4"/>
        <end position="77"/>
    </location>
</feature>
<feature type="binding site" evidence="10">
    <location>
        <position position="53"/>
    </location>
    <ligand>
        <name>Zn(2+)</name>
        <dbReference type="ChEBI" id="CHEBI:29105"/>
    </ligand>
</feature>
<evidence type="ECO:0000256" key="3">
    <source>
        <dbReference type="ARBA" id="ARBA00022737"/>
    </source>
</evidence>
<keyword evidence="15" id="KW-1185">Reference proteome</keyword>
<evidence type="ECO:0000256" key="6">
    <source>
        <dbReference type="ARBA" id="ARBA00023125"/>
    </source>
</evidence>
<evidence type="ECO:0000256" key="5">
    <source>
        <dbReference type="ARBA" id="ARBA00022833"/>
    </source>
</evidence>
<dbReference type="InterPro" id="IPR050527">
    <property type="entry name" value="Snail/Krueppel_Znf"/>
</dbReference>
<dbReference type="SUPFAM" id="SSF57667">
    <property type="entry name" value="beta-beta-alpha zinc fingers"/>
    <property type="match status" value="1"/>
</dbReference>
<feature type="region of interest" description="Disordered" evidence="11">
    <location>
        <begin position="160"/>
        <end position="236"/>
    </location>
</feature>
<dbReference type="PROSITE" id="PS50157">
    <property type="entry name" value="ZINC_FINGER_C2H2_2"/>
    <property type="match status" value="3"/>
</dbReference>
<dbReference type="AlphaFoldDB" id="A0A182NYB9"/>
<dbReference type="PANTHER" id="PTHR24388:SF54">
    <property type="entry name" value="PROTEIN ESCARGOT"/>
    <property type="match status" value="1"/>
</dbReference>
<evidence type="ECO:0000256" key="4">
    <source>
        <dbReference type="ARBA" id="ARBA00022771"/>
    </source>
</evidence>
<dbReference type="Gene3D" id="1.10.10.10">
    <property type="entry name" value="Winged helix-like DNA-binding domain superfamily/Winged helix DNA-binding domain"/>
    <property type="match status" value="1"/>
</dbReference>
<keyword evidence="3" id="KW-0677">Repeat</keyword>
<dbReference type="Pfam" id="PF00096">
    <property type="entry name" value="zf-C2H2"/>
    <property type="match status" value="2"/>
</dbReference>
<dbReference type="InterPro" id="IPR036236">
    <property type="entry name" value="Znf_C2H2_sf"/>
</dbReference>
<dbReference type="SUPFAM" id="SSF46689">
    <property type="entry name" value="Homeodomain-like"/>
    <property type="match status" value="1"/>
</dbReference>
<reference evidence="14" key="2">
    <citation type="submission" date="2020-05" db="UniProtKB">
        <authorList>
            <consortium name="EnsemblMetazoa"/>
        </authorList>
    </citation>
    <scope>IDENTIFICATION</scope>
    <source>
        <strain evidence="14">WRAIR2</strain>
    </source>
</reference>
<name>A0A182NYB9_9DIPT</name>
<reference evidence="15" key="1">
    <citation type="submission" date="2013-03" db="EMBL/GenBank/DDBJ databases">
        <title>The Genome Sequence of Anopheles dirus WRAIR2.</title>
        <authorList>
            <consortium name="The Broad Institute Genomics Platform"/>
            <person name="Neafsey D.E."/>
            <person name="Walton C."/>
            <person name="Walker B."/>
            <person name="Young S.K."/>
            <person name="Zeng Q."/>
            <person name="Gargeya S."/>
            <person name="Fitzgerald M."/>
            <person name="Haas B."/>
            <person name="Abouelleil A."/>
            <person name="Allen A.W."/>
            <person name="Alvarado L."/>
            <person name="Arachchi H.M."/>
            <person name="Berlin A.M."/>
            <person name="Chapman S.B."/>
            <person name="Gainer-Dewar J."/>
            <person name="Goldberg J."/>
            <person name="Griggs A."/>
            <person name="Gujja S."/>
            <person name="Hansen M."/>
            <person name="Howarth C."/>
            <person name="Imamovic A."/>
            <person name="Ireland A."/>
            <person name="Larimer J."/>
            <person name="McCowan C."/>
            <person name="Murphy C."/>
            <person name="Pearson M."/>
            <person name="Poon T.W."/>
            <person name="Priest M."/>
            <person name="Roberts A."/>
            <person name="Saif S."/>
            <person name="Shea T."/>
            <person name="Sisk P."/>
            <person name="Sykes S."/>
            <person name="Wortman J."/>
            <person name="Nusbaum C."/>
            <person name="Birren B."/>
        </authorList>
    </citation>
    <scope>NUCLEOTIDE SEQUENCE [LARGE SCALE GENOMIC DNA]</scope>
    <source>
        <strain evidence="15">WRAIR2</strain>
    </source>
</reference>
<evidence type="ECO:0000256" key="1">
    <source>
        <dbReference type="ARBA" id="ARBA00004123"/>
    </source>
</evidence>
<feature type="domain" description="C2H2-type" evidence="12">
    <location>
        <begin position="346"/>
        <end position="373"/>
    </location>
</feature>
<dbReference type="GO" id="GO:0005634">
    <property type="term" value="C:nucleus"/>
    <property type="evidence" value="ECO:0007669"/>
    <property type="project" value="UniProtKB-SubCell"/>
</dbReference>
<dbReference type="PROSITE" id="PS00028">
    <property type="entry name" value="ZINC_FINGER_C2H2_1"/>
    <property type="match status" value="3"/>
</dbReference>
<keyword evidence="4 9" id="KW-0863">Zinc-finger</keyword>
<evidence type="ECO:0000313" key="14">
    <source>
        <dbReference type="EnsemblMetazoa" id="ADIR014819-PA"/>
    </source>
</evidence>
<feature type="region of interest" description="Disordered" evidence="11">
    <location>
        <begin position="368"/>
        <end position="406"/>
    </location>
</feature>
<dbReference type="InterPro" id="IPR013087">
    <property type="entry name" value="Znf_C2H2_type"/>
</dbReference>
<keyword evidence="2 10" id="KW-0479">Metal-binding</keyword>
<dbReference type="InterPro" id="IPR012934">
    <property type="entry name" value="Znf_AD"/>
</dbReference>
<dbReference type="SUPFAM" id="SSF57716">
    <property type="entry name" value="Glucocorticoid receptor-like (DNA-binding domain)"/>
    <property type="match status" value="1"/>
</dbReference>
<dbReference type="Gene3D" id="3.30.160.60">
    <property type="entry name" value="Classic Zinc Finger"/>
    <property type="match status" value="3"/>
</dbReference>
<dbReference type="GO" id="GO:0000981">
    <property type="term" value="F:DNA-binding transcription factor activity, RNA polymerase II-specific"/>
    <property type="evidence" value="ECO:0007669"/>
    <property type="project" value="TreeGrafter"/>
</dbReference>
<feature type="compositionally biased region" description="Polar residues" evidence="11">
    <location>
        <begin position="370"/>
        <end position="392"/>
    </location>
</feature>
<feature type="binding site" evidence="10">
    <location>
        <position position="9"/>
    </location>
    <ligand>
        <name>Zn(2+)</name>
        <dbReference type="ChEBI" id="CHEBI:29105"/>
    </ligand>
</feature>
<protein>
    <recommendedName>
        <fullName evidence="16">Protein krueppel</fullName>
    </recommendedName>
</protein>